<name>J9FXY5_9ZZZZ</name>
<accession>J9FXY5</accession>
<reference evidence="1" key="1">
    <citation type="journal article" date="2012" name="PLoS ONE">
        <title>Gene sets for utilization of primary and secondary nutrition supplies in the distal gut of endangered iberian lynx.</title>
        <authorList>
            <person name="Alcaide M."/>
            <person name="Messina E."/>
            <person name="Richter M."/>
            <person name="Bargiela R."/>
            <person name="Peplies J."/>
            <person name="Huws S.A."/>
            <person name="Newbold C.J."/>
            <person name="Golyshin P.N."/>
            <person name="Simon M.A."/>
            <person name="Lopez G."/>
            <person name="Yakimov M.M."/>
            <person name="Ferrer M."/>
        </authorList>
    </citation>
    <scope>NUCLEOTIDE SEQUENCE</scope>
</reference>
<evidence type="ECO:0000313" key="1">
    <source>
        <dbReference type="EMBL" id="EJW99418.1"/>
    </source>
</evidence>
<comment type="caution">
    <text evidence="1">The sequence shown here is derived from an EMBL/GenBank/DDBJ whole genome shotgun (WGS) entry which is preliminary data.</text>
</comment>
<proteinExistence type="predicted"/>
<gene>
    <name evidence="1" type="ORF">EVA_12474</name>
</gene>
<dbReference type="AlphaFoldDB" id="J9FXY5"/>
<sequence>MAETWVLIVPSERFRSRQIRLIGAPRASSIRTSFCRSVR</sequence>
<organism evidence="1">
    <name type="scientific">gut metagenome</name>
    <dbReference type="NCBI Taxonomy" id="749906"/>
    <lineage>
        <taxon>unclassified sequences</taxon>
        <taxon>metagenomes</taxon>
        <taxon>organismal metagenomes</taxon>
    </lineage>
</organism>
<dbReference type="EMBL" id="AMCI01003813">
    <property type="protein sequence ID" value="EJW99418.1"/>
    <property type="molecule type" value="Genomic_DNA"/>
</dbReference>
<protein>
    <submittedName>
        <fullName evidence="1">Uncharacterized protein</fullName>
    </submittedName>
</protein>